<evidence type="ECO:0000313" key="2">
    <source>
        <dbReference type="Proteomes" id="UP001177670"/>
    </source>
</evidence>
<dbReference type="EMBL" id="JAHYIQ010000034">
    <property type="protein sequence ID" value="KAK1119822.1"/>
    <property type="molecule type" value="Genomic_DNA"/>
</dbReference>
<dbReference type="Proteomes" id="UP001177670">
    <property type="component" value="Unassembled WGS sequence"/>
</dbReference>
<gene>
    <name evidence="1" type="ORF">K0M31_012900</name>
</gene>
<sequence length="137" mass="15151">MNPPRVTHEIEIMAPYALEPHGSDRVPPHGTVRRAIGDTSVDVISRRGFCCRGRGKVGVQWRWNVASAFRFFGIHLLRSAGWSSRATLIVHSRSDSDSRGINRPGGEMGFYLEVAVAKNGTSIGETNRIHLVKSAER</sequence>
<organism evidence="1 2">
    <name type="scientific">Melipona bicolor</name>
    <dbReference type="NCBI Taxonomy" id="60889"/>
    <lineage>
        <taxon>Eukaryota</taxon>
        <taxon>Metazoa</taxon>
        <taxon>Ecdysozoa</taxon>
        <taxon>Arthropoda</taxon>
        <taxon>Hexapoda</taxon>
        <taxon>Insecta</taxon>
        <taxon>Pterygota</taxon>
        <taxon>Neoptera</taxon>
        <taxon>Endopterygota</taxon>
        <taxon>Hymenoptera</taxon>
        <taxon>Apocrita</taxon>
        <taxon>Aculeata</taxon>
        <taxon>Apoidea</taxon>
        <taxon>Anthophila</taxon>
        <taxon>Apidae</taxon>
        <taxon>Melipona</taxon>
    </lineage>
</organism>
<evidence type="ECO:0000313" key="1">
    <source>
        <dbReference type="EMBL" id="KAK1119822.1"/>
    </source>
</evidence>
<dbReference type="AlphaFoldDB" id="A0AA40FJP9"/>
<comment type="caution">
    <text evidence="1">The sequence shown here is derived from an EMBL/GenBank/DDBJ whole genome shotgun (WGS) entry which is preliminary data.</text>
</comment>
<name>A0AA40FJP9_9HYME</name>
<protein>
    <submittedName>
        <fullName evidence="1">Uncharacterized protein</fullName>
    </submittedName>
</protein>
<accession>A0AA40FJP9</accession>
<proteinExistence type="predicted"/>
<keyword evidence="2" id="KW-1185">Reference proteome</keyword>
<reference evidence="1" key="1">
    <citation type="submission" date="2021-10" db="EMBL/GenBank/DDBJ databases">
        <title>Melipona bicolor Genome sequencing and assembly.</title>
        <authorList>
            <person name="Araujo N.S."/>
            <person name="Arias M.C."/>
        </authorList>
    </citation>
    <scope>NUCLEOTIDE SEQUENCE</scope>
    <source>
        <strain evidence="1">USP_2M_L1-L4_2017</strain>
        <tissue evidence="1">Whole body</tissue>
    </source>
</reference>